<protein>
    <submittedName>
        <fullName evidence="2">Uncharacterized protein</fullName>
    </submittedName>
</protein>
<dbReference type="AlphaFoldDB" id="A0A2N2DYZ8"/>
<accession>A0A2N2DYZ8</accession>
<reference evidence="2 3" key="1">
    <citation type="journal article" date="2017" name="ISME J.">
        <title>Potential for microbial H2 and metal transformations associated with novel bacteria and archaea in deep terrestrial subsurface sediments.</title>
        <authorList>
            <person name="Hernsdorf A.W."/>
            <person name="Amano Y."/>
            <person name="Miyakawa K."/>
            <person name="Ise K."/>
            <person name="Suzuki Y."/>
            <person name="Anantharaman K."/>
            <person name="Probst A."/>
            <person name="Burstein D."/>
            <person name="Thomas B.C."/>
            <person name="Banfield J.F."/>
        </authorList>
    </citation>
    <scope>NUCLEOTIDE SEQUENCE [LARGE SCALE GENOMIC DNA]</scope>
    <source>
        <strain evidence="2">HGW-Falkowbacteria-2</strain>
    </source>
</reference>
<proteinExistence type="predicted"/>
<gene>
    <name evidence="2" type="ORF">CVU83_02690</name>
</gene>
<evidence type="ECO:0000256" key="1">
    <source>
        <dbReference type="SAM" id="MobiDB-lite"/>
    </source>
</evidence>
<comment type="caution">
    <text evidence="2">The sequence shown here is derived from an EMBL/GenBank/DDBJ whole genome shotgun (WGS) entry which is preliminary data.</text>
</comment>
<organism evidence="2 3">
    <name type="scientific">Candidatus Falkowbacteria bacterium HGW-Falkowbacteria-2</name>
    <dbReference type="NCBI Taxonomy" id="2013769"/>
    <lineage>
        <taxon>Bacteria</taxon>
        <taxon>Candidatus Falkowiibacteriota</taxon>
    </lineage>
</organism>
<dbReference type="Proteomes" id="UP000233325">
    <property type="component" value="Unassembled WGS sequence"/>
</dbReference>
<name>A0A2N2DYZ8_9BACT</name>
<feature type="region of interest" description="Disordered" evidence="1">
    <location>
        <begin position="85"/>
        <end position="108"/>
    </location>
</feature>
<evidence type="ECO:0000313" key="3">
    <source>
        <dbReference type="Proteomes" id="UP000233325"/>
    </source>
</evidence>
<dbReference type="EMBL" id="PHAH01000036">
    <property type="protein sequence ID" value="PKM87683.1"/>
    <property type="molecule type" value="Genomic_DNA"/>
</dbReference>
<evidence type="ECO:0000313" key="2">
    <source>
        <dbReference type="EMBL" id="PKM87683.1"/>
    </source>
</evidence>
<sequence length="108" mass="12521">MENLADLLKSRKIKKAPAYPWQDLALRVITQLSIPSFKRNSVFKICKELSTMQVERAMNDTKELCQTGAAWKYFFKITDQYMPKQETTAAPKPKKKKKIKPEQLSISL</sequence>